<evidence type="ECO:0000313" key="2">
    <source>
        <dbReference type="EMBL" id="SSY71229.1"/>
    </source>
</evidence>
<name>A0A376BNC5_9NEIS</name>
<proteinExistence type="predicted"/>
<evidence type="ECO:0000256" key="1">
    <source>
        <dbReference type="SAM" id="Phobius"/>
    </source>
</evidence>
<accession>A0A376BNC5</accession>
<dbReference type="Proteomes" id="UP000254209">
    <property type="component" value="Unassembled WGS sequence"/>
</dbReference>
<keyword evidence="1" id="KW-0472">Membrane</keyword>
<dbReference type="OrthoDB" id="8611260at2"/>
<keyword evidence="1" id="KW-0812">Transmembrane</keyword>
<dbReference type="EMBL" id="UFSO01000002">
    <property type="protein sequence ID" value="SSY71229.1"/>
    <property type="molecule type" value="Genomic_DNA"/>
</dbReference>
<organism evidence="2 3">
    <name type="scientific">Alysiella crassa</name>
    <dbReference type="NCBI Taxonomy" id="153491"/>
    <lineage>
        <taxon>Bacteria</taxon>
        <taxon>Pseudomonadati</taxon>
        <taxon>Pseudomonadota</taxon>
        <taxon>Betaproteobacteria</taxon>
        <taxon>Neisseriales</taxon>
        <taxon>Neisseriaceae</taxon>
        <taxon>Alysiella</taxon>
    </lineage>
</organism>
<keyword evidence="1" id="KW-1133">Transmembrane helix</keyword>
<sequence>MKKLNKDIILSKLKTIPAALKIQAQNAQARWRALPVEQRKNVIKSVMLFVSGVLVGILVTLGLTRVGGGGDDSAANSASAVASANATDWGELVGGLCQTHSPVNLLAMKLDFPFSCMRDNGQIDKSCVQKDLSRFAPNLPQPYQQNLGALEARLGAAEDGSVVMNYYIPLKNASFQQLPLTALAVNIATKPNATTPLGWQTPHLVIQGDYSTIQSVLAQYAPAPQTVYYANIPAKSDALPGPFATLDEARIATRKAGGRTSLIKKQQVALQANFLEGVNEVALSCVPQAAK</sequence>
<reference evidence="2 3" key="1">
    <citation type="submission" date="2018-06" db="EMBL/GenBank/DDBJ databases">
        <authorList>
            <consortium name="Pathogen Informatics"/>
            <person name="Doyle S."/>
        </authorList>
    </citation>
    <scope>NUCLEOTIDE SEQUENCE [LARGE SCALE GENOMIC DNA]</scope>
    <source>
        <strain evidence="2 3">NCTC10283</strain>
    </source>
</reference>
<feature type="transmembrane region" description="Helical" evidence="1">
    <location>
        <begin position="42"/>
        <end position="63"/>
    </location>
</feature>
<keyword evidence="3" id="KW-1185">Reference proteome</keyword>
<protein>
    <submittedName>
        <fullName evidence="2">Uncharacterized protein</fullName>
    </submittedName>
</protein>
<dbReference type="AlphaFoldDB" id="A0A376BNC5"/>
<dbReference type="STRING" id="1120980.GCA_000745955_02432"/>
<dbReference type="RefSeq" id="WP_034295413.1">
    <property type="nucleotide sequence ID" value="NZ_CP091519.2"/>
</dbReference>
<gene>
    <name evidence="2" type="ORF">NCTC10283_01369</name>
</gene>
<evidence type="ECO:0000313" key="3">
    <source>
        <dbReference type="Proteomes" id="UP000254209"/>
    </source>
</evidence>